<keyword evidence="4 6" id="KW-0472">Membrane</keyword>
<comment type="subcellular location">
    <subcellularLocation>
        <location evidence="1">Endoplasmic reticulum membrane</location>
        <topology evidence="1">Multi-pass membrane protein</topology>
    </subcellularLocation>
</comment>
<evidence type="ECO:0000256" key="5">
    <source>
        <dbReference type="ARBA" id="ARBA00038268"/>
    </source>
</evidence>
<comment type="similarity">
    <text evidence="5">Belongs to the membrane-bound acyltransferase family. HHAT subfamily.</text>
</comment>
<dbReference type="GO" id="GO:0016409">
    <property type="term" value="F:palmitoyltransferase activity"/>
    <property type="evidence" value="ECO:0007669"/>
    <property type="project" value="TreeGrafter"/>
</dbReference>
<dbReference type="PANTHER" id="PTHR13285">
    <property type="entry name" value="ACYLTRANSFERASE"/>
    <property type="match status" value="1"/>
</dbReference>
<organism evidence="7">
    <name type="scientific">Phallusia mammillata</name>
    <dbReference type="NCBI Taxonomy" id="59560"/>
    <lineage>
        <taxon>Eukaryota</taxon>
        <taxon>Metazoa</taxon>
        <taxon>Chordata</taxon>
        <taxon>Tunicata</taxon>
        <taxon>Ascidiacea</taxon>
        <taxon>Phlebobranchia</taxon>
        <taxon>Ascidiidae</taxon>
        <taxon>Phallusia</taxon>
    </lineage>
</organism>
<feature type="transmembrane region" description="Helical" evidence="6">
    <location>
        <begin position="467"/>
        <end position="485"/>
    </location>
</feature>
<evidence type="ECO:0000256" key="3">
    <source>
        <dbReference type="ARBA" id="ARBA00022989"/>
    </source>
</evidence>
<evidence type="ECO:0000256" key="2">
    <source>
        <dbReference type="ARBA" id="ARBA00022692"/>
    </source>
</evidence>
<evidence type="ECO:0000256" key="4">
    <source>
        <dbReference type="ARBA" id="ARBA00023136"/>
    </source>
</evidence>
<feature type="transmembrane region" description="Helical" evidence="6">
    <location>
        <begin position="81"/>
        <end position="101"/>
    </location>
</feature>
<keyword evidence="2 6" id="KW-0812">Transmembrane</keyword>
<protein>
    <submittedName>
        <fullName evidence="7">Protein-cysteine N-palmitoyltransferase HHAT-like</fullName>
    </submittedName>
</protein>
<feature type="transmembrane region" description="Helical" evidence="6">
    <location>
        <begin position="24"/>
        <end position="43"/>
    </location>
</feature>
<dbReference type="GO" id="GO:0005789">
    <property type="term" value="C:endoplasmic reticulum membrane"/>
    <property type="evidence" value="ECO:0007669"/>
    <property type="project" value="UniProtKB-SubCell"/>
</dbReference>
<evidence type="ECO:0000256" key="6">
    <source>
        <dbReference type="SAM" id="Phobius"/>
    </source>
</evidence>
<keyword evidence="7" id="KW-0808">Transferase</keyword>
<feature type="transmembrane region" description="Helical" evidence="6">
    <location>
        <begin position="185"/>
        <end position="201"/>
    </location>
</feature>
<keyword evidence="3 6" id="KW-1133">Transmembrane helix</keyword>
<dbReference type="InterPro" id="IPR051085">
    <property type="entry name" value="MB_O-acyltransferase"/>
</dbReference>
<evidence type="ECO:0000313" key="7">
    <source>
        <dbReference type="EMBL" id="CAB3252763.1"/>
    </source>
</evidence>
<accession>A0A6F9DEP8</accession>
<dbReference type="EMBL" id="LR785747">
    <property type="protein sequence ID" value="CAB3252763.1"/>
    <property type="molecule type" value="mRNA"/>
</dbReference>
<dbReference type="PANTHER" id="PTHR13285:SF18">
    <property type="entry name" value="PROTEIN-CYSTEINE N-PALMITOYLTRANSFERASE RASP"/>
    <property type="match status" value="1"/>
</dbReference>
<sequence length="530" mass="63006">MVSEKEENAKKKPEIYPHLNKFELLFYVVTWLCLYFLAIKQVYPLSLENLPKSLRNGYLQVSRSWFTSKLIFDKSDYEWELWNHFFLETVVYAFTGHFIVMRICEKINSQYRFCASAIYTTFFCWHFFGLQAFLLLCAQSFIMLTVTYFTESVFLIWGSCIMLIVSMHTETSYEVVGKMLNDTDLLLVLFICSCSMCNLRYTSYCLEYCWKQTHEKQQQKKDKTKSKAGQQTSFFNMVVELFLYQLYFPLFVGGPIVTYNMFIQQKNADQVSTWTWKFCLKFVFGLLRYTFWHFFLNFILYYMHFSSIHYDTHILETVPLLTLCGLALCSVQFFCMKYMIMYGLPHHYATSDNLQVPAGSHCVSSKHRFTDMWKYFDRGLHKWLVRYIYIPLGGSNPDMNFLQKTINSLVPFAFVYVWHGTTQHYFIWAVLNWFGVYIEKVALDVYRSTTFQEFETKYFSPQWSRRLRAIISSLPFSLLIVSNIYFLSGVEVGNIYMKRIYTEDFWGFICIHFALVCGAQTSMELMRLGF</sequence>
<feature type="transmembrane region" description="Helical" evidence="6">
    <location>
        <begin position="141"/>
        <end position="165"/>
    </location>
</feature>
<feature type="transmembrane region" description="Helical" evidence="6">
    <location>
        <begin position="242"/>
        <end position="262"/>
    </location>
</feature>
<proteinExistence type="evidence at transcript level"/>
<feature type="transmembrane region" description="Helical" evidence="6">
    <location>
        <begin position="314"/>
        <end position="335"/>
    </location>
</feature>
<dbReference type="InterPro" id="IPR004299">
    <property type="entry name" value="MBOAT_fam"/>
</dbReference>
<gene>
    <name evidence="7" type="primary">Hhat</name>
</gene>
<reference evidence="7" key="1">
    <citation type="submission" date="2020-04" db="EMBL/GenBank/DDBJ databases">
        <authorList>
            <person name="Neveu A P."/>
        </authorList>
    </citation>
    <scope>NUCLEOTIDE SEQUENCE</scope>
    <source>
        <tissue evidence="7">Whole embryo</tissue>
    </source>
</reference>
<feature type="transmembrane region" description="Helical" evidence="6">
    <location>
        <begin position="113"/>
        <end position="135"/>
    </location>
</feature>
<name>A0A6F9DEP8_9ASCI</name>
<dbReference type="Pfam" id="PF03062">
    <property type="entry name" value="MBOAT"/>
    <property type="match status" value="1"/>
</dbReference>
<evidence type="ECO:0000256" key="1">
    <source>
        <dbReference type="ARBA" id="ARBA00004477"/>
    </source>
</evidence>
<dbReference type="AlphaFoldDB" id="A0A6F9DEP8"/>
<feature type="transmembrane region" description="Helical" evidence="6">
    <location>
        <begin position="505"/>
        <end position="526"/>
    </location>
</feature>
<feature type="transmembrane region" description="Helical" evidence="6">
    <location>
        <begin position="282"/>
        <end position="302"/>
    </location>
</feature>